<dbReference type="InterPro" id="IPR013525">
    <property type="entry name" value="ABC2_TM"/>
</dbReference>
<evidence type="ECO:0000256" key="10">
    <source>
        <dbReference type="SAM" id="Phobius"/>
    </source>
</evidence>
<evidence type="ECO:0000256" key="8">
    <source>
        <dbReference type="ARBA" id="ARBA00023136"/>
    </source>
</evidence>
<dbReference type="GO" id="GO:0016887">
    <property type="term" value="F:ATP hydrolysis activity"/>
    <property type="evidence" value="ECO:0007669"/>
    <property type="project" value="InterPro"/>
</dbReference>
<keyword evidence="4 10" id="KW-0812">Transmembrane</keyword>
<dbReference type="InterPro" id="IPR010929">
    <property type="entry name" value="PDR_CDR_ABC"/>
</dbReference>
<comment type="caution">
    <text evidence="12">The sequence shown here is derived from an EMBL/GenBank/DDBJ whole genome shotgun (WGS) entry which is preliminary data.</text>
</comment>
<evidence type="ECO:0000256" key="6">
    <source>
        <dbReference type="ARBA" id="ARBA00022840"/>
    </source>
</evidence>
<organism evidence="12 13">
    <name type="scientific">Conoideocrella luteorostrata</name>
    <dbReference type="NCBI Taxonomy" id="1105319"/>
    <lineage>
        <taxon>Eukaryota</taxon>
        <taxon>Fungi</taxon>
        <taxon>Dikarya</taxon>
        <taxon>Ascomycota</taxon>
        <taxon>Pezizomycotina</taxon>
        <taxon>Sordariomycetes</taxon>
        <taxon>Hypocreomycetidae</taxon>
        <taxon>Hypocreales</taxon>
        <taxon>Clavicipitaceae</taxon>
        <taxon>Conoideocrella</taxon>
    </lineage>
</organism>
<feature type="transmembrane region" description="Helical" evidence="10">
    <location>
        <begin position="1294"/>
        <end position="1317"/>
    </location>
</feature>
<feature type="transmembrane region" description="Helical" evidence="10">
    <location>
        <begin position="1368"/>
        <end position="1386"/>
    </location>
</feature>
<feature type="transmembrane region" description="Helical" evidence="10">
    <location>
        <begin position="642"/>
        <end position="665"/>
    </location>
</feature>
<feature type="transmembrane region" description="Helical" evidence="10">
    <location>
        <begin position="566"/>
        <end position="588"/>
    </location>
</feature>
<name>A0AAJ0CDM1_9HYPO</name>
<dbReference type="FunFam" id="3.40.50.300:FF:000881">
    <property type="entry name" value="ABC multidrug transporter A-1"/>
    <property type="match status" value="1"/>
</dbReference>
<dbReference type="PROSITE" id="PS00211">
    <property type="entry name" value="ABC_TRANSPORTER_1"/>
    <property type="match status" value="1"/>
</dbReference>
<dbReference type="PROSITE" id="PS50893">
    <property type="entry name" value="ABC_TRANSPORTER_2"/>
    <property type="match status" value="2"/>
</dbReference>
<dbReference type="InterPro" id="IPR027417">
    <property type="entry name" value="P-loop_NTPase"/>
</dbReference>
<feature type="transmembrane region" description="Helical" evidence="10">
    <location>
        <begin position="1338"/>
        <end position="1362"/>
    </location>
</feature>
<accession>A0AAJ0CDM1</accession>
<keyword evidence="5" id="KW-0547">Nucleotide-binding</keyword>
<dbReference type="CDD" id="cd03232">
    <property type="entry name" value="ABCG_PDR_domain2"/>
    <property type="match status" value="1"/>
</dbReference>
<evidence type="ECO:0000256" key="5">
    <source>
        <dbReference type="ARBA" id="ARBA00022741"/>
    </source>
</evidence>
<dbReference type="InterPro" id="IPR003439">
    <property type="entry name" value="ABC_transporter-like_ATP-bd"/>
</dbReference>
<feature type="domain" description="ABC transporter" evidence="11">
    <location>
        <begin position="167"/>
        <end position="421"/>
    </location>
</feature>
<dbReference type="CDD" id="cd03233">
    <property type="entry name" value="ABCG_PDR_domain1"/>
    <property type="match status" value="1"/>
</dbReference>
<keyword evidence="7 10" id="KW-1133">Transmembrane helix</keyword>
<dbReference type="InterPro" id="IPR029481">
    <property type="entry name" value="ABC_trans_N"/>
</dbReference>
<evidence type="ECO:0000256" key="9">
    <source>
        <dbReference type="SAM" id="MobiDB-lite"/>
    </source>
</evidence>
<feature type="region of interest" description="Disordered" evidence="9">
    <location>
        <begin position="1"/>
        <end position="75"/>
    </location>
</feature>
<keyword evidence="13" id="KW-1185">Reference proteome</keyword>
<dbReference type="PANTHER" id="PTHR19241">
    <property type="entry name" value="ATP-BINDING CASSETTE TRANSPORTER"/>
    <property type="match status" value="1"/>
</dbReference>
<evidence type="ECO:0000256" key="4">
    <source>
        <dbReference type="ARBA" id="ARBA00022692"/>
    </source>
</evidence>
<dbReference type="InterPro" id="IPR034001">
    <property type="entry name" value="ABCG_PDR_1"/>
</dbReference>
<feature type="compositionally biased region" description="Polar residues" evidence="9">
    <location>
        <begin position="35"/>
        <end position="48"/>
    </location>
</feature>
<feature type="transmembrane region" description="Helical" evidence="10">
    <location>
        <begin position="608"/>
        <end position="630"/>
    </location>
</feature>
<feature type="transmembrane region" description="Helical" evidence="10">
    <location>
        <begin position="534"/>
        <end position="554"/>
    </location>
</feature>
<dbReference type="GO" id="GO:0005524">
    <property type="term" value="F:ATP binding"/>
    <property type="evidence" value="ECO:0007669"/>
    <property type="project" value="UniProtKB-KW"/>
</dbReference>
<feature type="transmembrane region" description="Helical" evidence="10">
    <location>
        <begin position="1217"/>
        <end position="1240"/>
    </location>
</feature>
<keyword evidence="3" id="KW-0813">Transport</keyword>
<evidence type="ECO:0000256" key="7">
    <source>
        <dbReference type="ARBA" id="ARBA00022989"/>
    </source>
</evidence>
<evidence type="ECO:0000256" key="1">
    <source>
        <dbReference type="ARBA" id="ARBA00004141"/>
    </source>
</evidence>
<dbReference type="SUPFAM" id="SSF52540">
    <property type="entry name" value="P-loop containing nucleoside triphosphate hydrolases"/>
    <property type="match status" value="2"/>
</dbReference>
<dbReference type="FunFam" id="3.40.50.300:FF:000054">
    <property type="entry name" value="ABC multidrug transporter atrF"/>
    <property type="match status" value="1"/>
</dbReference>
<feature type="domain" description="ABC transporter" evidence="11">
    <location>
        <begin position="878"/>
        <end position="1120"/>
    </location>
</feature>
<sequence length="1529" mass="170098">MYGMNTNYDSTANSQGVPINNRPPAHDEEIEAAVNNDSARTGATSVTDGCNDEKTASPADSMGKDDDDSVEAEMVRRSSVVQALAKSYSRTSAAGAAGQNPFFAEKDSPLNPSSPSFSSREWAKAMVELVSQDGASFRSSGVCFQNLNVHGFGAATDYQKDVANVWLSTAGALRQLSGGGKQRIDILRNFDGLVRNGEMLVVLGPPGSGCSTFLKTIAGEMNGIYVGDGSYFNYQGISAKEMHTHHRGEAIYTAEVDVHFPQLSVGDTLTFAARARQPRQLPAGLSRNEFADHLRDVVMAMFGISHTANTRVGNEYVRGVSGGERKRVTISEAALSGAPLQCWDNSTRGLDSANAIEFCRTLRLQTELFGSTACVSIYQAPQSAYDLFDKAVVLFEGRQIFFGRADEAKQYFVNLGFECPARQTTPDFLTSMTSSLERVVRPGFEGKAPRTPDEFAAAWKNSAEYKALQAEIEEYKEAHPVGGPDAEAFRASRQAQQAKGQRKKSPFTLSYLQQIKLCLWRGWKRLIGDPSLTVGSLIGNVILGLIIGSVFYNLDDTSASFFQRGALIFFACLMNAFSSALEILTLYAQRPIVEKHSRYALYHPSAEAIASMLCDLPYKISNSIVFNLILYFITNLRREPGAFFFFLLISFSTVLVMSMIFRTIASASRSLFQALVPAAILILDLVVFTGFVLPKEYMLGWCRWLSYIDPLGYAFESLMVNEFHNRQFRCNQYVPTNNVPGVNAATLSKYANLQGNNHICSSVGAVSGNEFVDGDAYLDKNYDYHWNNRWRNFGIVIAFTVFFLICYMIAAELVSEKKSKGEVLVYRKGHKPAAAKEAEKRRQDPEAAMANIGPIVTTERSRGQGKEGGILQQQTSVFQWHDVCYDVKIKSETRRILDHVDGWVKPGTLTALMGVSGAGKTTLLDCLADRTSMGIITGDMFVDGHPRDQSFQRKTGYVQQQDLHLQTTTVREALNFSAILRQPAHVPKKEKLAYVEEVIKLLDMTEYADAVVGVPGEGLNVEQRKRLTIGVELAAKPPLLLFVDEPTSGLDSQTSWAILDLLEKLTKAGQAILCTIHQPSAMLFQRFDRLLFLAKGGKTVYFGEIGENSKTMTSYFERNGGHACPEAANPAEWMLEVIGAAPGSTTDVDWFQTWRNSPEYKAIQDELETTKREKRGSIASAPTVEDAGSYREFAAPFTVQLKENLHRVFQQYWRTPVYIYSKTCLCTLVALFIGFIFFRAPNSIQGLQNQMFSIFQLLTVFGQIVQQSMPQFIIQRSLYEARERPSKVYSWKVFMLSQIIVELPWNALMAVLMYVCWYYPVGLYRNAVPTDAVTERGALMFLFLLMFMLFTGTFSTFIVAGFDTAEAGGNLANLMFTLCLIFCGVLAQPDSLPRFWIFMYRVSPFTYLISGMLSTGVANTKVTCNPNELLIFNNPSKESCHDYLKDYIGAVGGQLREATNTTITSECHFCPISDTNVFLKGVSSDYNDRWRNFGLLWVFVLFNISAALLVYWLARVPKNKLGGKKEKKE</sequence>
<gene>
    <name evidence="12" type="primary">CDR1_2</name>
    <name evidence="12" type="ORF">QQS21_011152</name>
</gene>
<dbReference type="InterPro" id="IPR017871">
    <property type="entry name" value="ABC_transporter-like_CS"/>
</dbReference>
<dbReference type="Pfam" id="PF14510">
    <property type="entry name" value="ABC_trans_N"/>
    <property type="match status" value="1"/>
</dbReference>
<keyword evidence="8 10" id="KW-0472">Membrane</keyword>
<evidence type="ECO:0000313" key="13">
    <source>
        <dbReference type="Proteomes" id="UP001251528"/>
    </source>
</evidence>
<dbReference type="Gene3D" id="3.40.50.300">
    <property type="entry name" value="P-loop containing nucleotide triphosphate hydrolases"/>
    <property type="match status" value="2"/>
</dbReference>
<dbReference type="Pfam" id="PF00005">
    <property type="entry name" value="ABC_tran"/>
    <property type="match status" value="2"/>
</dbReference>
<evidence type="ECO:0000256" key="2">
    <source>
        <dbReference type="ARBA" id="ARBA00006012"/>
    </source>
</evidence>
<feature type="region of interest" description="Disordered" evidence="9">
    <location>
        <begin position="834"/>
        <end position="867"/>
    </location>
</feature>
<keyword evidence="6" id="KW-0067">ATP-binding</keyword>
<evidence type="ECO:0000259" key="11">
    <source>
        <dbReference type="PROSITE" id="PS50893"/>
    </source>
</evidence>
<feature type="compositionally biased region" description="Polar residues" evidence="9">
    <location>
        <begin position="1"/>
        <end position="18"/>
    </location>
</feature>
<feature type="transmembrane region" description="Helical" evidence="10">
    <location>
        <begin position="1494"/>
        <end position="1514"/>
    </location>
</feature>
<dbReference type="InterPro" id="IPR034003">
    <property type="entry name" value="ABCG_PDR_2"/>
</dbReference>
<dbReference type="Pfam" id="PF01061">
    <property type="entry name" value="ABC2_membrane"/>
    <property type="match status" value="2"/>
</dbReference>
<dbReference type="SMART" id="SM00382">
    <property type="entry name" value="AAA"/>
    <property type="match status" value="2"/>
</dbReference>
<feature type="transmembrane region" description="Helical" evidence="10">
    <location>
        <begin position="671"/>
        <end position="693"/>
    </location>
</feature>
<evidence type="ECO:0000313" key="12">
    <source>
        <dbReference type="EMBL" id="KAK2591158.1"/>
    </source>
</evidence>
<proteinExistence type="inferred from homology"/>
<feature type="transmembrane region" description="Helical" evidence="10">
    <location>
        <begin position="1398"/>
        <end position="1418"/>
    </location>
</feature>
<protein>
    <submittedName>
        <fullName evidence="12">Multidrug resistance protein</fullName>
    </submittedName>
</protein>
<comment type="similarity">
    <text evidence="2">Belongs to the ABC transporter superfamily. ABCG family. PDR (TC 3.A.1.205) subfamily.</text>
</comment>
<dbReference type="GO" id="GO:0016020">
    <property type="term" value="C:membrane"/>
    <property type="evidence" value="ECO:0007669"/>
    <property type="project" value="UniProtKB-SubCell"/>
</dbReference>
<dbReference type="GO" id="GO:0140359">
    <property type="term" value="F:ABC-type transporter activity"/>
    <property type="evidence" value="ECO:0007669"/>
    <property type="project" value="InterPro"/>
</dbReference>
<feature type="compositionally biased region" description="Basic and acidic residues" evidence="9">
    <location>
        <begin position="834"/>
        <end position="845"/>
    </location>
</feature>
<comment type="subcellular location">
    <subcellularLocation>
        <location evidence="1">Membrane</location>
        <topology evidence="1">Multi-pass membrane protein</topology>
    </subcellularLocation>
</comment>
<dbReference type="Pfam" id="PF06422">
    <property type="entry name" value="PDR_CDR"/>
    <property type="match status" value="1"/>
</dbReference>
<reference evidence="12" key="1">
    <citation type="submission" date="2023-06" db="EMBL/GenBank/DDBJ databases">
        <title>Conoideocrella luteorostrata (Hypocreales: Clavicipitaceae), a potential biocontrol fungus for elongate hemlock scale in United States Christmas tree production areas.</title>
        <authorList>
            <person name="Barrett H."/>
            <person name="Lovett B."/>
            <person name="Macias A.M."/>
            <person name="Stajich J.E."/>
            <person name="Kasson M.T."/>
        </authorList>
    </citation>
    <scope>NUCLEOTIDE SEQUENCE</scope>
    <source>
        <strain evidence="12">ARSEF 14590</strain>
    </source>
</reference>
<feature type="transmembrane region" description="Helical" evidence="10">
    <location>
        <begin position="790"/>
        <end position="810"/>
    </location>
</feature>
<dbReference type="InterPro" id="IPR043926">
    <property type="entry name" value="ABCG_dom"/>
</dbReference>
<dbReference type="InterPro" id="IPR003593">
    <property type="entry name" value="AAA+_ATPase"/>
</dbReference>
<dbReference type="EMBL" id="JASWJB010000359">
    <property type="protein sequence ID" value="KAK2591158.1"/>
    <property type="molecule type" value="Genomic_DNA"/>
</dbReference>
<dbReference type="Proteomes" id="UP001251528">
    <property type="component" value="Unassembled WGS sequence"/>
</dbReference>
<evidence type="ECO:0000256" key="3">
    <source>
        <dbReference type="ARBA" id="ARBA00022448"/>
    </source>
</evidence>
<dbReference type="Pfam" id="PF19055">
    <property type="entry name" value="ABC2_membrane_7"/>
    <property type="match status" value="1"/>
</dbReference>